<sequence>MFLRIVIALSLVSLLVHGVVSDGLSPSSSNLRPRLVNHSAGIALKSEFSDIHGEIIKARLELERACASNDLKSVQAIIVGFQKSFQGLANSCSKTYNLNKQSPAQFARQFVNILVEFQPLLKTLNVHPPLLAGCSNVFRSSSTSINAMISFLKAGKVDLNSEVRKAKGSLDLKLYAQSGFRINSFS</sequence>
<feature type="chain" id="PRO_5014633163" description="Pectinesterase inhibitor domain-containing protein" evidence="1">
    <location>
        <begin position="22"/>
        <end position="186"/>
    </location>
</feature>
<gene>
    <name evidence="2" type="ORF">PCANC_25208</name>
</gene>
<dbReference type="OrthoDB" id="2497752at2759"/>
<organism evidence="2 3">
    <name type="scientific">Puccinia coronata f. sp. avenae</name>
    <dbReference type="NCBI Taxonomy" id="200324"/>
    <lineage>
        <taxon>Eukaryota</taxon>
        <taxon>Fungi</taxon>
        <taxon>Dikarya</taxon>
        <taxon>Basidiomycota</taxon>
        <taxon>Pucciniomycotina</taxon>
        <taxon>Pucciniomycetes</taxon>
        <taxon>Pucciniales</taxon>
        <taxon>Pucciniaceae</taxon>
        <taxon>Puccinia</taxon>
    </lineage>
</organism>
<reference evidence="2 3" key="1">
    <citation type="submission" date="2017-11" db="EMBL/GenBank/DDBJ databases">
        <title>De novo assembly and phasing of dikaryotic genomes from two isolates of Puccinia coronata f. sp. avenae, the causal agent of oat crown rust.</title>
        <authorList>
            <person name="Miller M.E."/>
            <person name="Zhang Y."/>
            <person name="Omidvar V."/>
            <person name="Sperschneider J."/>
            <person name="Schwessinger B."/>
            <person name="Raley C."/>
            <person name="Palmer J.M."/>
            <person name="Garnica D."/>
            <person name="Upadhyaya N."/>
            <person name="Rathjen J."/>
            <person name="Taylor J.M."/>
            <person name="Park R.F."/>
            <person name="Dodds P.N."/>
            <person name="Hirsch C.D."/>
            <person name="Kianian S.F."/>
            <person name="Figueroa M."/>
        </authorList>
    </citation>
    <scope>NUCLEOTIDE SEQUENCE [LARGE SCALE GENOMIC DNA]</scope>
    <source>
        <strain evidence="2">12NC29</strain>
    </source>
</reference>
<evidence type="ECO:0008006" key="4">
    <source>
        <dbReference type="Google" id="ProtNLM"/>
    </source>
</evidence>
<accession>A0A2N5TXP3</accession>
<name>A0A2N5TXP3_9BASI</name>
<protein>
    <recommendedName>
        <fullName evidence="4">Pectinesterase inhibitor domain-containing protein</fullName>
    </recommendedName>
</protein>
<dbReference type="EMBL" id="PGCJ01000384">
    <property type="protein sequence ID" value="PLW30242.1"/>
    <property type="molecule type" value="Genomic_DNA"/>
</dbReference>
<keyword evidence="3" id="KW-1185">Reference proteome</keyword>
<dbReference type="AlphaFoldDB" id="A0A2N5TXP3"/>
<comment type="caution">
    <text evidence="2">The sequence shown here is derived from an EMBL/GenBank/DDBJ whole genome shotgun (WGS) entry which is preliminary data.</text>
</comment>
<keyword evidence="1" id="KW-0732">Signal</keyword>
<proteinExistence type="predicted"/>
<feature type="signal peptide" evidence="1">
    <location>
        <begin position="1"/>
        <end position="21"/>
    </location>
</feature>
<dbReference type="Proteomes" id="UP000235388">
    <property type="component" value="Unassembled WGS sequence"/>
</dbReference>
<evidence type="ECO:0000256" key="1">
    <source>
        <dbReference type="SAM" id="SignalP"/>
    </source>
</evidence>
<evidence type="ECO:0000313" key="2">
    <source>
        <dbReference type="EMBL" id="PLW30242.1"/>
    </source>
</evidence>
<evidence type="ECO:0000313" key="3">
    <source>
        <dbReference type="Proteomes" id="UP000235388"/>
    </source>
</evidence>